<dbReference type="EC" id="2.7.1.24" evidence="5 6"/>
<dbReference type="CDD" id="cd02022">
    <property type="entry name" value="DPCK"/>
    <property type="match status" value="1"/>
</dbReference>
<dbReference type="NCBIfam" id="TIGR00152">
    <property type="entry name" value="dephospho-CoA kinase"/>
    <property type="match status" value="1"/>
</dbReference>
<organism evidence="7 8">
    <name type="scientific">Dokdonella fugitiva</name>
    <dbReference type="NCBI Taxonomy" id="328517"/>
    <lineage>
        <taxon>Bacteria</taxon>
        <taxon>Pseudomonadati</taxon>
        <taxon>Pseudomonadota</taxon>
        <taxon>Gammaproteobacteria</taxon>
        <taxon>Lysobacterales</taxon>
        <taxon>Rhodanobacteraceae</taxon>
        <taxon>Dokdonella</taxon>
    </lineage>
</organism>
<keyword evidence="8" id="KW-1185">Reference proteome</keyword>
<keyword evidence="2 5" id="KW-0547">Nucleotide-binding</keyword>
<name>A0A4R2IIW2_9GAMM</name>
<keyword evidence="4 5" id="KW-0173">Coenzyme A biosynthesis</keyword>
<keyword evidence="3 5" id="KW-0067">ATP-binding</keyword>
<comment type="caution">
    <text evidence="7">The sequence shown here is derived from an EMBL/GenBank/DDBJ whole genome shotgun (WGS) entry which is preliminary data.</text>
</comment>
<evidence type="ECO:0000313" key="7">
    <source>
        <dbReference type="EMBL" id="TCO42655.1"/>
    </source>
</evidence>
<dbReference type="PANTHER" id="PTHR10695">
    <property type="entry name" value="DEPHOSPHO-COA KINASE-RELATED"/>
    <property type="match status" value="1"/>
</dbReference>
<keyword evidence="5" id="KW-0808">Transferase</keyword>
<evidence type="ECO:0000313" key="8">
    <source>
        <dbReference type="Proteomes" id="UP000294862"/>
    </source>
</evidence>
<dbReference type="UniPathway" id="UPA00241">
    <property type="reaction ID" value="UER00356"/>
</dbReference>
<proteinExistence type="inferred from homology"/>
<dbReference type="Pfam" id="PF01121">
    <property type="entry name" value="CoaE"/>
    <property type="match status" value="1"/>
</dbReference>
<dbReference type="Proteomes" id="UP000294862">
    <property type="component" value="Unassembled WGS sequence"/>
</dbReference>
<dbReference type="InterPro" id="IPR001977">
    <property type="entry name" value="Depp_CoAkinase"/>
</dbReference>
<evidence type="ECO:0000256" key="6">
    <source>
        <dbReference type="NCBIfam" id="TIGR00152"/>
    </source>
</evidence>
<dbReference type="GO" id="GO:0015937">
    <property type="term" value="P:coenzyme A biosynthetic process"/>
    <property type="evidence" value="ECO:0007669"/>
    <property type="project" value="UniProtKB-UniRule"/>
</dbReference>
<keyword evidence="5" id="KW-0963">Cytoplasm</keyword>
<sequence length="206" mass="22084">MTFTVALTGGVASGKSAAARRFAILGAHVIDADLVARELVEPGQPALADIATAFGTGVIASDGTLDRRALRERVFADPPARRRLEDILHPRIRDVLRQRASAPCPGYAIVVVPLLAENAAHYAWVDRVLVIDVPREVQYARLLARDAVSPATAEAMLDAQASREQRLSLADDVIANDGSLADLEAAVARLHERYLALAARARGESH</sequence>
<comment type="similarity">
    <text evidence="1 5">Belongs to the CoaE family.</text>
</comment>
<dbReference type="OrthoDB" id="9812943at2"/>
<evidence type="ECO:0000256" key="2">
    <source>
        <dbReference type="ARBA" id="ARBA00022741"/>
    </source>
</evidence>
<dbReference type="Gene3D" id="3.40.50.300">
    <property type="entry name" value="P-loop containing nucleotide triphosphate hydrolases"/>
    <property type="match status" value="1"/>
</dbReference>
<dbReference type="GO" id="GO:0005524">
    <property type="term" value="F:ATP binding"/>
    <property type="evidence" value="ECO:0007669"/>
    <property type="project" value="UniProtKB-UniRule"/>
</dbReference>
<comment type="catalytic activity">
    <reaction evidence="5">
        <text>3'-dephospho-CoA + ATP = ADP + CoA + H(+)</text>
        <dbReference type="Rhea" id="RHEA:18245"/>
        <dbReference type="ChEBI" id="CHEBI:15378"/>
        <dbReference type="ChEBI" id="CHEBI:30616"/>
        <dbReference type="ChEBI" id="CHEBI:57287"/>
        <dbReference type="ChEBI" id="CHEBI:57328"/>
        <dbReference type="ChEBI" id="CHEBI:456216"/>
        <dbReference type="EC" id="2.7.1.24"/>
    </reaction>
</comment>
<dbReference type="AlphaFoldDB" id="A0A4R2IIW2"/>
<dbReference type="GO" id="GO:0005737">
    <property type="term" value="C:cytoplasm"/>
    <property type="evidence" value="ECO:0007669"/>
    <property type="project" value="UniProtKB-SubCell"/>
</dbReference>
<dbReference type="PROSITE" id="PS51219">
    <property type="entry name" value="DPCK"/>
    <property type="match status" value="1"/>
</dbReference>
<keyword evidence="5 7" id="KW-0418">Kinase</keyword>
<feature type="binding site" evidence="5">
    <location>
        <begin position="12"/>
        <end position="17"/>
    </location>
    <ligand>
        <name>ATP</name>
        <dbReference type="ChEBI" id="CHEBI:30616"/>
    </ligand>
</feature>
<gene>
    <name evidence="5" type="primary">coaE</name>
    <name evidence="7" type="ORF">EV148_10160</name>
</gene>
<dbReference type="InterPro" id="IPR027417">
    <property type="entry name" value="P-loop_NTPase"/>
</dbReference>
<evidence type="ECO:0000256" key="5">
    <source>
        <dbReference type="HAMAP-Rule" id="MF_00376"/>
    </source>
</evidence>
<evidence type="ECO:0000256" key="3">
    <source>
        <dbReference type="ARBA" id="ARBA00022840"/>
    </source>
</evidence>
<dbReference type="SUPFAM" id="SSF52540">
    <property type="entry name" value="P-loop containing nucleoside triphosphate hydrolases"/>
    <property type="match status" value="1"/>
</dbReference>
<dbReference type="HAMAP" id="MF_00376">
    <property type="entry name" value="Dephospho_CoA_kinase"/>
    <property type="match status" value="1"/>
</dbReference>
<dbReference type="RefSeq" id="WP_131991743.1">
    <property type="nucleotide sequence ID" value="NZ_SLWQ01000001.1"/>
</dbReference>
<comment type="pathway">
    <text evidence="5">Cofactor biosynthesis; coenzyme A biosynthesis; CoA from (R)-pantothenate: step 5/5.</text>
</comment>
<evidence type="ECO:0000256" key="4">
    <source>
        <dbReference type="ARBA" id="ARBA00022993"/>
    </source>
</evidence>
<comment type="function">
    <text evidence="5">Catalyzes the phosphorylation of the 3'-hydroxyl group of dephosphocoenzyme A to form coenzyme A.</text>
</comment>
<accession>A0A4R2IIW2</accession>
<comment type="subcellular location">
    <subcellularLocation>
        <location evidence="5">Cytoplasm</location>
    </subcellularLocation>
</comment>
<dbReference type="PANTHER" id="PTHR10695:SF46">
    <property type="entry name" value="BIFUNCTIONAL COENZYME A SYNTHASE-RELATED"/>
    <property type="match status" value="1"/>
</dbReference>
<dbReference type="GO" id="GO:0004140">
    <property type="term" value="F:dephospho-CoA kinase activity"/>
    <property type="evidence" value="ECO:0007669"/>
    <property type="project" value="UniProtKB-UniRule"/>
</dbReference>
<protein>
    <recommendedName>
        <fullName evidence="5 6">Dephospho-CoA kinase</fullName>
        <ecNumber evidence="5 6">2.7.1.24</ecNumber>
    </recommendedName>
    <alternativeName>
        <fullName evidence="5">Dephosphocoenzyme A kinase</fullName>
    </alternativeName>
</protein>
<reference evidence="7 8" key="1">
    <citation type="journal article" date="2015" name="Stand. Genomic Sci.">
        <title>Genomic Encyclopedia of Bacterial and Archaeal Type Strains, Phase III: the genomes of soil and plant-associated and newly described type strains.</title>
        <authorList>
            <person name="Whitman W.B."/>
            <person name="Woyke T."/>
            <person name="Klenk H.P."/>
            <person name="Zhou Y."/>
            <person name="Lilburn T.G."/>
            <person name="Beck B.J."/>
            <person name="De Vos P."/>
            <person name="Vandamme P."/>
            <person name="Eisen J.A."/>
            <person name="Garrity G."/>
            <person name="Hugenholtz P."/>
            <person name="Kyrpides N.C."/>
        </authorList>
    </citation>
    <scope>NUCLEOTIDE SEQUENCE [LARGE SCALE GENOMIC DNA]</scope>
    <source>
        <strain evidence="7 8">A3</strain>
    </source>
</reference>
<evidence type="ECO:0000256" key="1">
    <source>
        <dbReference type="ARBA" id="ARBA00009018"/>
    </source>
</evidence>
<dbReference type="EMBL" id="SLWQ01000001">
    <property type="protein sequence ID" value="TCO42655.1"/>
    <property type="molecule type" value="Genomic_DNA"/>
</dbReference>